<name>A0A5P0YT87_9ACTN</name>
<reference evidence="6 7" key="2">
    <citation type="submission" date="2020-05" db="EMBL/GenBank/DDBJ databases">
        <title>Classification of alakaliphilic streptomycetes isolated from an alkaline soil next to Lonar Crater, India and a proposal for the recognition of Streptomyces alkaliterrae sp. nov.</title>
        <authorList>
            <person name="Golinska P."/>
        </authorList>
    </citation>
    <scope>NUCLEOTIDE SEQUENCE [LARGE SCALE GENOMIC DNA]</scope>
    <source>
        <strain evidence="7">OF3</strain>
        <strain evidence="6">OF8</strain>
    </source>
</reference>
<accession>A0A5P0YT87</accession>
<dbReference type="EMBL" id="VJYK02000177">
    <property type="protein sequence ID" value="MQS03531.1"/>
    <property type="molecule type" value="Genomic_DNA"/>
</dbReference>
<dbReference type="EMBL" id="JABJXA010000013">
    <property type="protein sequence ID" value="MBB1257926.1"/>
    <property type="molecule type" value="Genomic_DNA"/>
</dbReference>
<evidence type="ECO:0000313" key="6">
    <source>
        <dbReference type="Proteomes" id="UP000517765"/>
    </source>
</evidence>
<keyword evidence="1" id="KW-1133">Transmembrane helix</keyword>
<reference evidence="4 5" key="1">
    <citation type="submission" date="2019-10" db="EMBL/GenBank/DDBJ databases">
        <title>Streptomyces sp. nov., a novel actinobacterium isolated from alkaline environment.</title>
        <authorList>
            <person name="Golinska P."/>
        </authorList>
    </citation>
    <scope>NUCLEOTIDE SEQUENCE [LARGE SCALE GENOMIC DNA]</scope>
    <source>
        <strain evidence="4 5">OF1</strain>
    </source>
</reference>
<proteinExistence type="predicted"/>
<evidence type="ECO:0000313" key="5">
    <source>
        <dbReference type="Proteomes" id="UP000320857"/>
    </source>
</evidence>
<evidence type="ECO:0000313" key="7">
    <source>
        <dbReference type="Proteomes" id="UP000525686"/>
    </source>
</evidence>
<dbReference type="AlphaFoldDB" id="A0A5P0YT87"/>
<keyword evidence="1" id="KW-0472">Membrane</keyword>
<evidence type="ECO:0000313" key="2">
    <source>
        <dbReference type="EMBL" id="MBB1254199.1"/>
    </source>
</evidence>
<dbReference type="Proteomes" id="UP000320857">
    <property type="component" value="Unassembled WGS sequence"/>
</dbReference>
<evidence type="ECO:0000256" key="1">
    <source>
        <dbReference type="SAM" id="Phobius"/>
    </source>
</evidence>
<reference evidence="2" key="3">
    <citation type="journal article" name="Syst. Appl. Microbiol.">
        <title>Streptomyces alkaliterrae sp. nov., isolated from an alkaline soil, and emended descriptions of Streptomyces alkaliphilus, Streptomyces calidiresistens and Streptomyces durbertensis.</title>
        <authorList>
            <person name="Swiecimska M."/>
            <person name="Golinska P."/>
            <person name="Nouioui I."/>
            <person name="Wypij M."/>
            <person name="Rai M."/>
            <person name="Sangal V."/>
            <person name="Goodfellow M."/>
        </authorList>
    </citation>
    <scope>NUCLEOTIDE SEQUENCE</scope>
    <source>
        <strain evidence="2">OF3</strain>
        <strain evidence="3">OF8</strain>
    </source>
</reference>
<evidence type="ECO:0000313" key="3">
    <source>
        <dbReference type="EMBL" id="MBB1257926.1"/>
    </source>
</evidence>
<sequence length="91" mass="9082">MSGMWLVYTGGGVLFGATLVSLAAGRLGRPVWRSPGALLAGAVGGLLALCFAAVGGGRTVALSAALLWFAGTALFTHACADGLRRPPGRVV</sequence>
<dbReference type="RefSeq" id="WP_143649103.1">
    <property type="nucleotide sequence ID" value="NZ_JABJWZ010000094.1"/>
</dbReference>
<feature type="transmembrane region" description="Helical" evidence="1">
    <location>
        <begin position="36"/>
        <end position="54"/>
    </location>
</feature>
<dbReference type="Proteomes" id="UP000517765">
    <property type="component" value="Unassembled WGS sequence"/>
</dbReference>
<protein>
    <submittedName>
        <fullName evidence="4">Uncharacterized protein</fullName>
    </submittedName>
</protein>
<evidence type="ECO:0000313" key="4">
    <source>
        <dbReference type="EMBL" id="MQS03531.1"/>
    </source>
</evidence>
<dbReference type="EMBL" id="JABJWZ010000094">
    <property type="protein sequence ID" value="MBB1254199.1"/>
    <property type="molecule type" value="Genomic_DNA"/>
</dbReference>
<keyword evidence="1" id="KW-0812">Transmembrane</keyword>
<dbReference type="Proteomes" id="UP000525686">
    <property type="component" value="Unassembled WGS sequence"/>
</dbReference>
<comment type="caution">
    <text evidence="4">The sequence shown here is derived from an EMBL/GenBank/DDBJ whole genome shotgun (WGS) entry which is preliminary data.</text>
</comment>
<organism evidence="4 5">
    <name type="scientific">Streptomyces alkaliterrae</name>
    <dbReference type="NCBI Taxonomy" id="2213162"/>
    <lineage>
        <taxon>Bacteria</taxon>
        <taxon>Bacillati</taxon>
        <taxon>Actinomycetota</taxon>
        <taxon>Actinomycetes</taxon>
        <taxon>Kitasatosporales</taxon>
        <taxon>Streptomycetaceae</taxon>
        <taxon>Streptomyces</taxon>
    </lineage>
</organism>
<feature type="transmembrane region" description="Helical" evidence="1">
    <location>
        <begin position="60"/>
        <end position="80"/>
    </location>
</feature>
<gene>
    <name evidence="4" type="ORF">FNX44_016960</name>
    <name evidence="2" type="ORF">H3146_12585</name>
    <name evidence="3" type="ORF">H3147_03665</name>
</gene>
<feature type="transmembrane region" description="Helical" evidence="1">
    <location>
        <begin position="6"/>
        <end position="24"/>
    </location>
</feature>
<keyword evidence="5" id="KW-1185">Reference proteome</keyword>